<dbReference type="KEGG" id="mdn:JT25_008435"/>
<dbReference type="InterPro" id="IPR029476">
    <property type="entry name" value="DNase_NucA_NucB"/>
</dbReference>
<protein>
    <recommendedName>
        <fullName evidence="1">Deoxyribonuclease NucA/NucB domain-containing protein</fullName>
    </recommendedName>
</protein>
<proteinExistence type="predicted"/>
<dbReference type="Proteomes" id="UP000030512">
    <property type="component" value="Chromosome"/>
</dbReference>
<evidence type="ECO:0000313" key="2">
    <source>
        <dbReference type="EMBL" id="AMK76518.1"/>
    </source>
</evidence>
<sequence length="131" mass="14870">MAYPELIFDWCIYRELSDNIWHAQMAGHPKILTYNGPDMTIRKEQRKAAMHYQVDGENYEIPHILSRDEYPFACTVEGGKAWVGHIPGRENSAQGGLIAGFLKRHLIVAGLGERSKFLVKVINHPRGPVTK</sequence>
<evidence type="ECO:0000259" key="1">
    <source>
        <dbReference type="Pfam" id="PF14040"/>
    </source>
</evidence>
<organism evidence="2 3">
    <name type="scientific">Methylomonas denitrificans</name>
    <dbReference type="NCBI Taxonomy" id="1538553"/>
    <lineage>
        <taxon>Bacteria</taxon>
        <taxon>Pseudomonadati</taxon>
        <taxon>Pseudomonadota</taxon>
        <taxon>Gammaproteobacteria</taxon>
        <taxon>Methylococcales</taxon>
        <taxon>Methylococcaceae</taxon>
        <taxon>Methylomonas</taxon>
    </lineage>
</organism>
<dbReference type="OrthoDB" id="9153631at2"/>
<dbReference type="Pfam" id="PF14040">
    <property type="entry name" value="DNase_NucA_NucB"/>
    <property type="match status" value="1"/>
</dbReference>
<accession>A0A126T372</accession>
<reference evidence="2 3" key="1">
    <citation type="journal article" date="2015" name="Environ. Microbiol.">
        <title>Methane oxidation coupled to nitrate reduction under hypoxia by the Gammaproteobacterium Methylomonas denitrificans, sp. nov. type strain FJG1.</title>
        <authorList>
            <person name="Kits K.D."/>
            <person name="Klotz M.G."/>
            <person name="Stein L.Y."/>
        </authorList>
    </citation>
    <scope>NUCLEOTIDE SEQUENCE [LARGE SCALE GENOMIC DNA]</scope>
    <source>
        <strain evidence="2 3">FJG1</strain>
    </source>
</reference>
<dbReference type="STRING" id="1538553.JT25_008435"/>
<feature type="domain" description="Deoxyribonuclease NucA/NucB" evidence="1">
    <location>
        <begin position="26"/>
        <end position="110"/>
    </location>
</feature>
<keyword evidence="3" id="KW-1185">Reference proteome</keyword>
<name>A0A126T372_9GAMM</name>
<dbReference type="EMBL" id="CP014476">
    <property type="protein sequence ID" value="AMK76518.1"/>
    <property type="molecule type" value="Genomic_DNA"/>
</dbReference>
<dbReference type="AlphaFoldDB" id="A0A126T372"/>
<gene>
    <name evidence="2" type="ORF">JT25_008435</name>
</gene>
<evidence type="ECO:0000313" key="3">
    <source>
        <dbReference type="Proteomes" id="UP000030512"/>
    </source>
</evidence>
<dbReference type="RefSeq" id="WP_036274942.1">
    <property type="nucleotide sequence ID" value="NZ_CP014476.1"/>
</dbReference>